<keyword evidence="4 6" id="KW-0496">Mitochondrion</keyword>
<dbReference type="RefSeq" id="XP_022675993.1">
    <property type="nucleotide sequence ID" value="XM_022819426.1"/>
</dbReference>
<dbReference type="AlphaFoldDB" id="W0TBG9"/>
<protein>
    <recommendedName>
        <fullName evidence="3 6">Genetic interactor of prohibitin 5, mitochondrial</fullName>
    </recommendedName>
</protein>
<evidence type="ECO:0000256" key="6">
    <source>
        <dbReference type="RuleBase" id="RU363007"/>
    </source>
</evidence>
<comment type="similarity">
    <text evidence="2 6">Belongs to the GEP5 family.</text>
</comment>
<comment type="function">
    <text evidence="5 6">Essential for respiratory growth and required for maintenance of mtDNA. Required for cell survival in the absence of prohibitins.</text>
</comment>
<name>W0TBG9_KLUMD</name>
<accession>W0TBG9</accession>
<dbReference type="Proteomes" id="UP000065495">
    <property type="component" value="Chromosome 4"/>
</dbReference>
<evidence type="ECO:0000313" key="8">
    <source>
        <dbReference type="Proteomes" id="UP000065495"/>
    </source>
</evidence>
<dbReference type="Pfam" id="PF17053">
    <property type="entry name" value="GEP5"/>
    <property type="match status" value="1"/>
</dbReference>
<dbReference type="InterPro" id="IPR031455">
    <property type="entry name" value="Gep5"/>
</dbReference>
<dbReference type="KEGG" id="kmx:KLMA_40142"/>
<sequence length="298" mass="34860">MSRAQLRRVAKLYESLHPITKDALASITSNPTYAQRITLGKLQQFNETPTRKTLERLVYSVHFHMLNELPPYLQGLRDYPEELAKFWPYEFQHSILDIENVNVNSLAMLWSQKNPNVLSHQTYDRHRWLGPPKSKKFNEEKVAQLTGVEKLNFQNSKERLDLSKEQRDQILQLTFKHYLFLKINPKLCATKKLPVPIVEIGMKPDGYDIADVRIDNLFRKKVQFVTETLYLQNPPISEESEYTLQSIIHDPFTIRPVRRLYKAISSKAFLFKDGEFKISDLARDGFVLGNQPEDELKI</sequence>
<reference evidence="7 8" key="1">
    <citation type="journal article" date="2015" name="Biotechnol. Biofuels">
        <title>Genetic basis of the highly efficient yeast Kluyveromyces marxianus: complete genome sequence and transcriptome analyses.</title>
        <authorList>
            <person name="Lertwattanasakul N."/>
            <person name="Kosaka T."/>
            <person name="Hosoyama A."/>
            <person name="Suzuki Y."/>
            <person name="Rodrussamee N."/>
            <person name="Matsutani M."/>
            <person name="Murata M."/>
            <person name="Fujimoto N."/>
            <person name="Suprayogi"/>
            <person name="Tsuchikane K."/>
            <person name="Limtong S."/>
            <person name="Fujita N."/>
            <person name="Yamada M."/>
        </authorList>
    </citation>
    <scope>NUCLEOTIDE SEQUENCE [LARGE SCALE GENOMIC DNA]</scope>
    <source>
        <strain evidence="8">DMKU3-1042 / BCC 29191 / NBRC 104275</strain>
    </source>
</reference>
<dbReference type="OrthoDB" id="4066262at2759"/>
<comment type="subcellular location">
    <subcellularLocation>
        <location evidence="1 6">Mitochondrion</location>
    </subcellularLocation>
</comment>
<organism evidence="7 8">
    <name type="scientific">Kluyveromyces marxianus (strain DMKU3-1042 / BCC 29191 / NBRC 104275)</name>
    <name type="common">Yeast</name>
    <name type="synonym">Candida kefyr</name>
    <dbReference type="NCBI Taxonomy" id="1003335"/>
    <lineage>
        <taxon>Eukaryota</taxon>
        <taxon>Fungi</taxon>
        <taxon>Dikarya</taxon>
        <taxon>Ascomycota</taxon>
        <taxon>Saccharomycotina</taxon>
        <taxon>Saccharomycetes</taxon>
        <taxon>Saccharomycetales</taxon>
        <taxon>Saccharomycetaceae</taxon>
        <taxon>Kluyveromyces</taxon>
    </lineage>
</organism>
<dbReference type="EMBL" id="AP012216">
    <property type="protein sequence ID" value="BAO40166.1"/>
    <property type="molecule type" value="Genomic_DNA"/>
</dbReference>
<evidence type="ECO:0000256" key="1">
    <source>
        <dbReference type="ARBA" id="ARBA00004173"/>
    </source>
</evidence>
<gene>
    <name evidence="7" type="primary">GEP5</name>
    <name evidence="7" type="ORF">KLMA_40142</name>
</gene>
<evidence type="ECO:0000256" key="4">
    <source>
        <dbReference type="ARBA" id="ARBA00023128"/>
    </source>
</evidence>
<evidence type="ECO:0000256" key="2">
    <source>
        <dbReference type="ARBA" id="ARBA00008036"/>
    </source>
</evidence>
<evidence type="ECO:0000313" key="7">
    <source>
        <dbReference type="EMBL" id="BAO40166.1"/>
    </source>
</evidence>
<dbReference type="GeneID" id="34716135"/>
<dbReference type="GO" id="GO:0005739">
    <property type="term" value="C:mitochondrion"/>
    <property type="evidence" value="ECO:0007669"/>
    <property type="project" value="UniProtKB-SubCell"/>
</dbReference>
<evidence type="ECO:0000256" key="5">
    <source>
        <dbReference type="ARBA" id="ARBA00025061"/>
    </source>
</evidence>
<dbReference type="VEuPathDB" id="FungiDB:KLMA_40142"/>
<proteinExistence type="inferred from homology"/>
<evidence type="ECO:0000256" key="3">
    <source>
        <dbReference type="ARBA" id="ARBA00018341"/>
    </source>
</evidence>